<dbReference type="RefSeq" id="WP_303381927.1">
    <property type="nucleotide sequence ID" value="NZ_BAABLN010000001.1"/>
</dbReference>
<dbReference type="InterPro" id="IPR011257">
    <property type="entry name" value="DNA_glycosylase"/>
</dbReference>
<name>A0ABP8WIN0_9MICC</name>
<accession>A0ABP8WIN0</accession>
<dbReference type="Gene3D" id="1.10.340.30">
    <property type="entry name" value="Hypothetical protein, domain 2"/>
    <property type="match status" value="1"/>
</dbReference>
<dbReference type="InterPro" id="IPR052891">
    <property type="entry name" value="DNA-3mA_glycosylase"/>
</dbReference>
<keyword evidence="3" id="KW-1185">Reference proteome</keyword>
<protein>
    <submittedName>
        <fullName evidence="2">DNA-3-methyladenine glycosylase I</fullName>
    </submittedName>
</protein>
<dbReference type="SUPFAM" id="SSF48150">
    <property type="entry name" value="DNA-glycosylase"/>
    <property type="match status" value="1"/>
</dbReference>
<evidence type="ECO:0000256" key="1">
    <source>
        <dbReference type="SAM" id="MobiDB-lite"/>
    </source>
</evidence>
<dbReference type="EMBL" id="BAABLN010000001">
    <property type="protein sequence ID" value="GAA4689089.1"/>
    <property type="molecule type" value="Genomic_DNA"/>
</dbReference>
<evidence type="ECO:0000313" key="3">
    <source>
        <dbReference type="Proteomes" id="UP001501446"/>
    </source>
</evidence>
<gene>
    <name evidence="2" type="ORF">GCM10025781_02370</name>
</gene>
<sequence>METLTDSPLNPPDPFDPSDPQDYPYAAFAAVGCADGKPRCPWAVATPGTLIDHDHEWAVPPGNSAQYFQALSMELLDSGLARWSQSGRHPSWYLYMAELEPTRVARLDEDDIEDLLLNPELIRNRAKIEAVIHNARVCEDWAIADWQMLVTEAQVPAPAGPPLRSLDLPDSTPESRRLSGLFRERGFKLIGPVTAHRWLQRTALAPGHVRGCFRANPTGPAPHPAPAG</sequence>
<dbReference type="PANTHER" id="PTHR30037">
    <property type="entry name" value="DNA-3-METHYLADENINE GLYCOSYLASE 1"/>
    <property type="match status" value="1"/>
</dbReference>
<feature type="region of interest" description="Disordered" evidence="1">
    <location>
        <begin position="1"/>
        <end position="21"/>
    </location>
</feature>
<proteinExistence type="predicted"/>
<evidence type="ECO:0000313" key="2">
    <source>
        <dbReference type="EMBL" id="GAA4689089.1"/>
    </source>
</evidence>
<dbReference type="InterPro" id="IPR005019">
    <property type="entry name" value="Adenine_glyco"/>
</dbReference>
<comment type="caution">
    <text evidence="2">The sequence shown here is derived from an EMBL/GenBank/DDBJ whole genome shotgun (WGS) entry which is preliminary data.</text>
</comment>
<dbReference type="PANTHER" id="PTHR30037:SF4">
    <property type="entry name" value="DNA-3-METHYLADENINE GLYCOSYLASE I"/>
    <property type="match status" value="1"/>
</dbReference>
<organism evidence="2 3">
    <name type="scientific">Kocuria gwangalliensis</name>
    <dbReference type="NCBI Taxonomy" id="501592"/>
    <lineage>
        <taxon>Bacteria</taxon>
        <taxon>Bacillati</taxon>
        <taxon>Actinomycetota</taxon>
        <taxon>Actinomycetes</taxon>
        <taxon>Micrococcales</taxon>
        <taxon>Micrococcaceae</taxon>
        <taxon>Kocuria</taxon>
    </lineage>
</organism>
<dbReference type="Pfam" id="PF03352">
    <property type="entry name" value="Adenine_glyco"/>
    <property type="match status" value="1"/>
</dbReference>
<dbReference type="Proteomes" id="UP001501446">
    <property type="component" value="Unassembled WGS sequence"/>
</dbReference>
<reference evidence="3" key="1">
    <citation type="journal article" date="2019" name="Int. J. Syst. Evol. Microbiol.">
        <title>The Global Catalogue of Microorganisms (GCM) 10K type strain sequencing project: providing services to taxonomists for standard genome sequencing and annotation.</title>
        <authorList>
            <consortium name="The Broad Institute Genomics Platform"/>
            <consortium name="The Broad Institute Genome Sequencing Center for Infectious Disease"/>
            <person name="Wu L."/>
            <person name="Ma J."/>
        </authorList>
    </citation>
    <scope>NUCLEOTIDE SEQUENCE [LARGE SCALE GENOMIC DNA]</scope>
    <source>
        <strain evidence="3">JCM 18958</strain>
    </source>
</reference>